<evidence type="ECO:0000256" key="3">
    <source>
        <dbReference type="ARBA" id="ARBA00023163"/>
    </source>
</evidence>
<dbReference type="Gene3D" id="3.30.450.40">
    <property type="match status" value="1"/>
</dbReference>
<dbReference type="PANTHER" id="PTHR30136:SF35">
    <property type="entry name" value="HTH-TYPE TRANSCRIPTIONAL REGULATOR RV1719"/>
    <property type="match status" value="1"/>
</dbReference>
<evidence type="ECO:0000256" key="4">
    <source>
        <dbReference type="SAM" id="Coils"/>
    </source>
</evidence>
<dbReference type="GO" id="GO:0006355">
    <property type="term" value="P:regulation of DNA-templated transcription"/>
    <property type="evidence" value="ECO:0007669"/>
    <property type="project" value="UniProtKB-ARBA"/>
</dbReference>
<dbReference type="InterPro" id="IPR036390">
    <property type="entry name" value="WH_DNA-bd_sf"/>
</dbReference>
<organism evidence="7 8">
    <name type="scientific">Halomarina halobia</name>
    <dbReference type="NCBI Taxonomy" id="3033386"/>
    <lineage>
        <taxon>Archaea</taxon>
        <taxon>Methanobacteriati</taxon>
        <taxon>Methanobacteriota</taxon>
        <taxon>Stenosarchaea group</taxon>
        <taxon>Halobacteria</taxon>
        <taxon>Halobacteriales</taxon>
        <taxon>Natronomonadaceae</taxon>
        <taxon>Halomarina</taxon>
    </lineage>
</organism>
<evidence type="ECO:0000313" key="8">
    <source>
        <dbReference type="Proteomes" id="UP001596547"/>
    </source>
</evidence>
<dbReference type="InterPro" id="IPR036388">
    <property type="entry name" value="WH-like_DNA-bd_sf"/>
</dbReference>
<keyword evidence="2" id="KW-0238">DNA-binding</keyword>
<dbReference type="AlphaFoldDB" id="A0ABD6ACM5"/>
<dbReference type="Gene3D" id="1.10.10.10">
    <property type="entry name" value="Winged helix-like DNA-binding domain superfamily/Winged helix DNA-binding domain"/>
    <property type="match status" value="1"/>
</dbReference>
<keyword evidence="3" id="KW-0804">Transcription</keyword>
<dbReference type="PANTHER" id="PTHR30136">
    <property type="entry name" value="HELIX-TURN-HELIX TRANSCRIPTIONAL REGULATOR, ICLR FAMILY"/>
    <property type="match status" value="1"/>
</dbReference>
<dbReference type="InterPro" id="IPR029016">
    <property type="entry name" value="GAF-like_dom_sf"/>
</dbReference>
<dbReference type="Proteomes" id="UP001596547">
    <property type="component" value="Unassembled WGS sequence"/>
</dbReference>
<dbReference type="Pfam" id="PF01614">
    <property type="entry name" value="IclR_C"/>
    <property type="match status" value="1"/>
</dbReference>
<evidence type="ECO:0000259" key="6">
    <source>
        <dbReference type="PROSITE" id="PS51078"/>
    </source>
</evidence>
<evidence type="ECO:0000256" key="1">
    <source>
        <dbReference type="ARBA" id="ARBA00023015"/>
    </source>
</evidence>
<protein>
    <submittedName>
        <fullName evidence="7">IclR family transcriptional regulator</fullName>
    </submittedName>
</protein>
<dbReference type="GeneID" id="79317577"/>
<evidence type="ECO:0000259" key="5">
    <source>
        <dbReference type="PROSITE" id="PS51077"/>
    </source>
</evidence>
<sequence>MTTVDSPRTVQAVQISLDIVNALKQRRGAGVTELAEELEYAKGTIHSHLATLIENEYVVKEEGTYRLSLQFLELGQLVKDRINAYDAIRNELDDLAEECDELAQFATHEHGRIVYLYKARGENAVQTASRVGMREYMHCTALGKSMLSQLPEERVDEIVERHGLPKFTDQTITSKPTLKMDLESIRERGYAFDEEEKIEGLRCVSTPIQTNDGEILGAISVSGPSSRMEGDLYREEIPQMLERSANVIEINSQFG</sequence>
<keyword evidence="4" id="KW-0175">Coiled coil</keyword>
<comment type="caution">
    <text evidence="7">The sequence shown here is derived from an EMBL/GenBank/DDBJ whole genome shotgun (WGS) entry which is preliminary data.</text>
</comment>
<dbReference type="PROSITE" id="PS51078">
    <property type="entry name" value="ICLR_ED"/>
    <property type="match status" value="1"/>
</dbReference>
<dbReference type="EMBL" id="JBHTBF010000003">
    <property type="protein sequence ID" value="MFC7318250.1"/>
    <property type="molecule type" value="Genomic_DNA"/>
</dbReference>
<gene>
    <name evidence="7" type="ORF">ACFQPE_15820</name>
</gene>
<dbReference type="SUPFAM" id="SSF46785">
    <property type="entry name" value="Winged helix' DNA-binding domain"/>
    <property type="match status" value="1"/>
</dbReference>
<proteinExistence type="predicted"/>
<name>A0ABD6ACM5_9EURY</name>
<feature type="coiled-coil region" evidence="4">
    <location>
        <begin position="78"/>
        <end position="105"/>
    </location>
</feature>
<dbReference type="Pfam" id="PF09339">
    <property type="entry name" value="HTH_IclR"/>
    <property type="match status" value="1"/>
</dbReference>
<dbReference type="PROSITE" id="PS51077">
    <property type="entry name" value="HTH_ICLR"/>
    <property type="match status" value="1"/>
</dbReference>
<evidence type="ECO:0000256" key="2">
    <source>
        <dbReference type="ARBA" id="ARBA00023125"/>
    </source>
</evidence>
<dbReference type="InterPro" id="IPR050707">
    <property type="entry name" value="HTH_MetabolicPath_Reg"/>
</dbReference>
<dbReference type="SUPFAM" id="SSF55781">
    <property type="entry name" value="GAF domain-like"/>
    <property type="match status" value="1"/>
</dbReference>
<evidence type="ECO:0000313" key="7">
    <source>
        <dbReference type="EMBL" id="MFC7318250.1"/>
    </source>
</evidence>
<accession>A0ABD6ACM5</accession>
<feature type="domain" description="HTH iclR-type" evidence="5">
    <location>
        <begin position="10"/>
        <end position="69"/>
    </location>
</feature>
<dbReference type="GO" id="GO:0003677">
    <property type="term" value="F:DNA binding"/>
    <property type="evidence" value="ECO:0007669"/>
    <property type="project" value="UniProtKB-KW"/>
</dbReference>
<dbReference type="RefSeq" id="WP_276305958.1">
    <property type="nucleotide sequence ID" value="NZ_CP119993.1"/>
</dbReference>
<dbReference type="SMART" id="SM00346">
    <property type="entry name" value="HTH_ICLR"/>
    <property type="match status" value="1"/>
</dbReference>
<reference evidence="7 8" key="1">
    <citation type="journal article" date="2019" name="Int. J. Syst. Evol. Microbiol.">
        <title>The Global Catalogue of Microorganisms (GCM) 10K type strain sequencing project: providing services to taxonomists for standard genome sequencing and annotation.</title>
        <authorList>
            <consortium name="The Broad Institute Genomics Platform"/>
            <consortium name="The Broad Institute Genome Sequencing Center for Infectious Disease"/>
            <person name="Wu L."/>
            <person name="Ma J."/>
        </authorList>
    </citation>
    <scope>NUCLEOTIDE SEQUENCE [LARGE SCALE GENOMIC DNA]</scope>
    <source>
        <strain evidence="7 8">PSR21</strain>
    </source>
</reference>
<feature type="domain" description="IclR-ED" evidence="6">
    <location>
        <begin position="70"/>
        <end position="254"/>
    </location>
</feature>
<dbReference type="InterPro" id="IPR014757">
    <property type="entry name" value="Tscrpt_reg_IclR_C"/>
</dbReference>
<dbReference type="InterPro" id="IPR005471">
    <property type="entry name" value="Tscrpt_reg_IclR_N"/>
</dbReference>
<keyword evidence="8" id="KW-1185">Reference proteome</keyword>
<keyword evidence="1" id="KW-0805">Transcription regulation</keyword>